<feature type="domain" description="Peptidase S1" evidence="3">
    <location>
        <begin position="20"/>
        <end position="251"/>
    </location>
</feature>
<dbReference type="GO" id="GO:0016787">
    <property type="term" value="F:hydrolase activity"/>
    <property type="evidence" value="ECO:0007669"/>
    <property type="project" value="UniProtKB-KW"/>
</dbReference>
<dbReference type="PRINTS" id="PR00722">
    <property type="entry name" value="CHYMOTRYPSIN"/>
</dbReference>
<accession>A0ABT7H6E7</accession>
<dbReference type="InterPro" id="IPR028994">
    <property type="entry name" value="Integrin_alpha_N"/>
</dbReference>
<dbReference type="PANTHER" id="PTHR44103:SF1">
    <property type="entry name" value="PROPROTEIN CONVERTASE P"/>
    <property type="match status" value="1"/>
</dbReference>
<dbReference type="InterPro" id="IPR001254">
    <property type="entry name" value="Trypsin_dom"/>
</dbReference>
<organism evidence="4 5">
    <name type="scientific">Streptomyces katrae</name>
    <dbReference type="NCBI Taxonomy" id="68223"/>
    <lineage>
        <taxon>Bacteria</taxon>
        <taxon>Bacillati</taxon>
        <taxon>Actinomycetota</taxon>
        <taxon>Actinomycetes</taxon>
        <taxon>Kitasatosporales</taxon>
        <taxon>Streptomycetaceae</taxon>
        <taxon>Streptomyces</taxon>
    </lineage>
</organism>
<feature type="chain" id="PRO_5045841266" evidence="2">
    <location>
        <begin position="32"/>
        <end position="510"/>
    </location>
</feature>
<comment type="caution">
    <text evidence="4">The sequence shown here is derived from an EMBL/GenBank/DDBJ whole genome shotgun (WGS) entry which is preliminary data.</text>
</comment>
<dbReference type="Pfam" id="PF00089">
    <property type="entry name" value="Trypsin"/>
    <property type="match status" value="1"/>
</dbReference>
<dbReference type="SUPFAM" id="SSF50494">
    <property type="entry name" value="Trypsin-like serine proteases"/>
    <property type="match status" value="1"/>
</dbReference>
<reference evidence="4 5" key="1">
    <citation type="submission" date="2023-05" db="EMBL/GenBank/DDBJ databases">
        <title>Sequencing and Assembly of Streptomyces sp. NP73.</title>
        <authorList>
            <person name="Konwar A.N."/>
            <person name="Saikia K."/>
            <person name="Thakur D."/>
        </authorList>
    </citation>
    <scope>NUCLEOTIDE SEQUENCE [LARGE SCALE GENOMIC DNA]</scope>
    <source>
        <strain evidence="4 5">NP73</strain>
    </source>
</reference>
<dbReference type="Pfam" id="PF13517">
    <property type="entry name" value="FG-GAP_3"/>
    <property type="match status" value="1"/>
</dbReference>
<dbReference type="PROSITE" id="PS51318">
    <property type="entry name" value="TAT"/>
    <property type="match status" value="1"/>
</dbReference>
<dbReference type="InterPro" id="IPR043504">
    <property type="entry name" value="Peptidase_S1_PA_chymotrypsin"/>
</dbReference>
<evidence type="ECO:0000256" key="2">
    <source>
        <dbReference type="SAM" id="SignalP"/>
    </source>
</evidence>
<evidence type="ECO:0000313" key="4">
    <source>
        <dbReference type="EMBL" id="MDK9501485.1"/>
    </source>
</evidence>
<feature type="signal peptide" evidence="2">
    <location>
        <begin position="1"/>
        <end position="31"/>
    </location>
</feature>
<dbReference type="RefSeq" id="WP_285346862.1">
    <property type="nucleotide sequence ID" value="NZ_JASITI010000130.1"/>
</dbReference>
<name>A0ABT7H6E7_9ACTN</name>
<dbReference type="InterPro" id="IPR006311">
    <property type="entry name" value="TAT_signal"/>
</dbReference>
<dbReference type="Proteomes" id="UP001223390">
    <property type="component" value="Unassembled WGS sequence"/>
</dbReference>
<dbReference type="EC" id="3.4.21.-" evidence="4"/>
<dbReference type="InterPro" id="IPR013517">
    <property type="entry name" value="FG-GAP"/>
</dbReference>
<dbReference type="Gene3D" id="2.130.10.130">
    <property type="entry name" value="Integrin alpha, N-terminal"/>
    <property type="match status" value="1"/>
</dbReference>
<dbReference type="Gene3D" id="2.40.10.10">
    <property type="entry name" value="Trypsin-like serine proteases"/>
    <property type="match status" value="1"/>
</dbReference>
<proteinExistence type="predicted"/>
<dbReference type="PROSITE" id="PS50240">
    <property type="entry name" value="TRYPSIN_DOM"/>
    <property type="match status" value="1"/>
</dbReference>
<keyword evidence="1 2" id="KW-0732">Signal</keyword>
<dbReference type="PANTHER" id="PTHR44103">
    <property type="entry name" value="PROPROTEIN CONVERTASE P"/>
    <property type="match status" value="1"/>
</dbReference>
<keyword evidence="5" id="KW-1185">Reference proteome</keyword>
<protein>
    <submittedName>
        <fullName evidence="4">Trypsin-like serine protease</fullName>
        <ecNumber evidence="4">3.4.21.-</ecNumber>
    </submittedName>
</protein>
<gene>
    <name evidence="4" type="ORF">QEZ40_001239</name>
</gene>
<dbReference type="SUPFAM" id="SSF69318">
    <property type="entry name" value="Integrin alpha N-terminal domain"/>
    <property type="match status" value="2"/>
</dbReference>
<dbReference type="InterPro" id="IPR001314">
    <property type="entry name" value="Peptidase_S1A"/>
</dbReference>
<dbReference type="EMBL" id="JASITI010000130">
    <property type="protein sequence ID" value="MDK9501485.1"/>
    <property type="molecule type" value="Genomic_DNA"/>
</dbReference>
<dbReference type="SMART" id="SM00020">
    <property type="entry name" value="Tryp_SPc"/>
    <property type="match status" value="1"/>
</dbReference>
<evidence type="ECO:0000313" key="5">
    <source>
        <dbReference type="Proteomes" id="UP001223390"/>
    </source>
</evidence>
<sequence>MSNVRRRRAWIGGSAVLAAVAGGLMASPSHALQGTAADAAAHSHTASIVIGDAERACTGTLVAPQWVLSAASCFADATGAVQPGKPKTATTVTVGRTDLTQTTGGATRTAIRLVPHPGRDLVMVKLDTGVANLKPAVLASTPAGADEAVRAAGFGRTRTDWVPDRLHTASFTAAANGSVDLALTASGDGAICQGDAGGPVLREKDGAQELLAVTSRSWQGGCFGTPSTETRTGAVATRVDDVRSWVASTSYAVPGDLTGDNKPDLVAVDDTGKLRLYPGTGTGGLGPHTIIGTGGWSGASVTHRGDWNGDGMEDVVARVGGDVRVYPNLGTGTLGTPIKIAGGLPATAQVVSIGDTNRDGKPDLVVTHTNKLFLYPGVVGAAAAVGAPVVIGNGGWDVMDLSALGDANKDGRPDLLARNTRDGVLYAYLGQPDGKTFSDLNEFGRAYTVANRPLIAGAADANLDGTADMWATAGDGTLKFYKGGADVHGPIDGPSIEVGSGGWGAIKSIS</sequence>
<evidence type="ECO:0000256" key="1">
    <source>
        <dbReference type="ARBA" id="ARBA00022729"/>
    </source>
</evidence>
<keyword evidence="4" id="KW-0378">Hydrolase</keyword>
<dbReference type="InterPro" id="IPR009003">
    <property type="entry name" value="Peptidase_S1_PA"/>
</dbReference>
<evidence type="ECO:0000259" key="3">
    <source>
        <dbReference type="PROSITE" id="PS50240"/>
    </source>
</evidence>